<gene>
    <name evidence="2" type="ORF">ERS852490_00153</name>
</gene>
<dbReference type="RefSeq" id="WP_012740470.1">
    <property type="nucleotide sequence ID" value="NZ_CP085937.1"/>
</dbReference>
<accession>A0A174YS10</accession>
<proteinExistence type="predicted"/>
<evidence type="ECO:0000313" key="2">
    <source>
        <dbReference type="EMBL" id="CUQ74786.1"/>
    </source>
</evidence>
<dbReference type="AlphaFoldDB" id="A0A174YS10"/>
<dbReference type="Proteomes" id="UP000095621">
    <property type="component" value="Unassembled WGS sequence"/>
</dbReference>
<dbReference type="OrthoDB" id="9799337at2"/>
<name>A0A174YS10_9FIRM</name>
<dbReference type="Pfam" id="PF04071">
    <property type="entry name" value="zf-like"/>
    <property type="match status" value="1"/>
</dbReference>
<dbReference type="InterPro" id="IPR007212">
    <property type="entry name" value="Zf-like"/>
</dbReference>
<sequence>MTQNSYRYFKNDQCKYYPCHKIEEGQDFNCLFCYCPMNCYEDCPGTPRYITRESGKRIKDCTNCTFPHIPENYDYIVKFLSEKMR</sequence>
<dbReference type="OMA" id="NCLFCFC"/>
<evidence type="ECO:0000259" key="1">
    <source>
        <dbReference type="Pfam" id="PF04071"/>
    </source>
</evidence>
<organism evidence="2 3">
    <name type="scientific">Lachnospira eligens</name>
    <dbReference type="NCBI Taxonomy" id="39485"/>
    <lineage>
        <taxon>Bacteria</taxon>
        <taxon>Bacillati</taxon>
        <taxon>Bacillota</taxon>
        <taxon>Clostridia</taxon>
        <taxon>Lachnospirales</taxon>
        <taxon>Lachnospiraceae</taxon>
        <taxon>Lachnospira</taxon>
    </lineage>
</organism>
<feature type="domain" description="Cysteine-rich small" evidence="1">
    <location>
        <begin position="6"/>
        <end position="84"/>
    </location>
</feature>
<dbReference type="GeneID" id="41356950"/>
<reference evidence="2 3" key="1">
    <citation type="submission" date="2015-09" db="EMBL/GenBank/DDBJ databases">
        <authorList>
            <consortium name="Pathogen Informatics"/>
        </authorList>
    </citation>
    <scope>NUCLEOTIDE SEQUENCE [LARGE SCALE GENOMIC DNA]</scope>
    <source>
        <strain evidence="2 3">2789STDY5834875</strain>
    </source>
</reference>
<evidence type="ECO:0000313" key="3">
    <source>
        <dbReference type="Proteomes" id="UP000095621"/>
    </source>
</evidence>
<protein>
    <submittedName>
        <fullName evidence="2">Cysteine-rich small domain</fullName>
    </submittedName>
</protein>
<dbReference type="EMBL" id="CZBU01000001">
    <property type="protein sequence ID" value="CUQ74786.1"/>
    <property type="molecule type" value="Genomic_DNA"/>
</dbReference>